<proteinExistence type="predicted"/>
<dbReference type="AlphaFoldDB" id="W6TYH6"/>
<sequence>MEFGSCPSSYALKLATVGESKHSSQRESVCMAVRGGAAMWTTVCLAVCSGASLREAVCLAVCSSAAKWPVVGMAVSVVEENHDCFYVCTVVCEEVSTFLEIGGAG</sequence>
<name>W6TYH6_ECHGR</name>
<accession>W6TYH6</accession>
<evidence type="ECO:0000313" key="1">
    <source>
        <dbReference type="EMBL" id="EUB53845.1"/>
    </source>
</evidence>
<protein>
    <submittedName>
        <fullName evidence="1">Uncharacterized protein</fullName>
    </submittedName>
</protein>
<evidence type="ECO:0000313" key="2">
    <source>
        <dbReference type="Proteomes" id="UP000019149"/>
    </source>
</evidence>
<dbReference type="RefSeq" id="XP_024345041.1">
    <property type="nucleotide sequence ID" value="XM_024500545.1"/>
</dbReference>
<gene>
    <name evidence="1" type="ORF">EGR_11304</name>
</gene>
<organism evidence="1 2">
    <name type="scientific">Echinococcus granulosus</name>
    <name type="common">Hydatid tapeworm</name>
    <dbReference type="NCBI Taxonomy" id="6210"/>
    <lineage>
        <taxon>Eukaryota</taxon>
        <taxon>Metazoa</taxon>
        <taxon>Spiralia</taxon>
        <taxon>Lophotrochozoa</taxon>
        <taxon>Platyhelminthes</taxon>
        <taxon>Cestoda</taxon>
        <taxon>Eucestoda</taxon>
        <taxon>Cyclophyllidea</taxon>
        <taxon>Taeniidae</taxon>
        <taxon>Echinococcus</taxon>
        <taxon>Echinococcus granulosus group</taxon>
    </lineage>
</organism>
<keyword evidence="2" id="KW-1185">Reference proteome</keyword>
<dbReference type="CTD" id="36347011"/>
<comment type="caution">
    <text evidence="1">The sequence shown here is derived from an EMBL/GenBank/DDBJ whole genome shotgun (WGS) entry which is preliminary data.</text>
</comment>
<dbReference type="GeneID" id="36347011"/>
<dbReference type="KEGG" id="egl:EGR_11304"/>
<dbReference type="EMBL" id="APAU02000800">
    <property type="protein sequence ID" value="EUB53845.1"/>
    <property type="molecule type" value="Genomic_DNA"/>
</dbReference>
<dbReference type="Proteomes" id="UP000019149">
    <property type="component" value="Unassembled WGS sequence"/>
</dbReference>
<reference evidence="1 2" key="1">
    <citation type="journal article" date="2013" name="Nat. Genet.">
        <title>The genome of the hydatid tapeworm Echinococcus granulosus.</title>
        <authorList>
            <person name="Zheng H."/>
            <person name="Zhang W."/>
            <person name="Zhang L."/>
            <person name="Zhang Z."/>
            <person name="Li J."/>
            <person name="Lu G."/>
            <person name="Zhu Y."/>
            <person name="Wang Y."/>
            <person name="Huang Y."/>
            <person name="Liu J."/>
            <person name="Kang H."/>
            <person name="Chen J."/>
            <person name="Wang L."/>
            <person name="Chen A."/>
            <person name="Yu S."/>
            <person name="Gao Z."/>
            <person name="Jin L."/>
            <person name="Gu W."/>
            <person name="Wang Z."/>
            <person name="Zhao L."/>
            <person name="Shi B."/>
            <person name="Wen H."/>
            <person name="Lin R."/>
            <person name="Jones M.K."/>
            <person name="Brejova B."/>
            <person name="Vinar T."/>
            <person name="Zhao G."/>
            <person name="McManus D.P."/>
            <person name="Chen Z."/>
            <person name="Zhou Y."/>
            <person name="Wang S."/>
        </authorList>
    </citation>
    <scope>NUCLEOTIDE SEQUENCE [LARGE SCALE GENOMIC DNA]</scope>
</reference>